<evidence type="ECO:0000313" key="3">
    <source>
        <dbReference type="EMBL" id="QNM12970.1"/>
    </source>
</evidence>
<keyword evidence="1" id="KW-1133">Transmembrane helix</keyword>
<dbReference type="AlphaFoldDB" id="A0A7G9GQ88"/>
<dbReference type="Proteomes" id="UP000515856">
    <property type="component" value="Chromosome"/>
</dbReference>
<accession>A0A7G9GQ88</accession>
<evidence type="ECO:0000256" key="1">
    <source>
        <dbReference type="SAM" id="Phobius"/>
    </source>
</evidence>
<keyword evidence="3" id="KW-0645">Protease</keyword>
<keyword evidence="3" id="KW-0378">Hydrolase</keyword>
<dbReference type="GO" id="GO:0004175">
    <property type="term" value="F:endopeptidase activity"/>
    <property type="evidence" value="ECO:0007669"/>
    <property type="project" value="UniProtKB-ARBA"/>
</dbReference>
<feature type="transmembrane region" description="Helical" evidence="1">
    <location>
        <begin position="87"/>
        <end position="110"/>
    </location>
</feature>
<proteinExistence type="predicted"/>
<dbReference type="PANTHER" id="PTHR43592:SF15">
    <property type="entry name" value="CAAX AMINO TERMINAL PROTEASE FAMILY PROTEIN"/>
    <property type="match status" value="1"/>
</dbReference>
<evidence type="ECO:0000259" key="2">
    <source>
        <dbReference type="Pfam" id="PF02517"/>
    </source>
</evidence>
<dbReference type="InterPro" id="IPR003675">
    <property type="entry name" value="Rce1/LyrA-like_dom"/>
</dbReference>
<gene>
    <name evidence="3" type="ORF">H9Q80_03165</name>
</gene>
<feature type="transmembrane region" description="Helical" evidence="1">
    <location>
        <begin position="47"/>
        <end position="66"/>
    </location>
</feature>
<keyword evidence="3" id="KW-0482">Metalloprotease</keyword>
<keyword evidence="1" id="KW-0472">Membrane</keyword>
<feature type="transmembrane region" description="Helical" evidence="1">
    <location>
        <begin position="130"/>
        <end position="151"/>
    </location>
</feature>
<organism evidence="3 4">
    <name type="scientific">[Eubacterium] hominis</name>
    <dbReference type="NCBI Taxonomy" id="2764325"/>
    <lineage>
        <taxon>Bacteria</taxon>
        <taxon>Bacillati</taxon>
        <taxon>Bacillota</taxon>
        <taxon>Erysipelotrichia</taxon>
        <taxon>Erysipelotrichales</taxon>
        <taxon>Erysipelotrichaceae</taxon>
        <taxon>Amedibacillus</taxon>
    </lineage>
</organism>
<keyword evidence="4" id="KW-1185">Reference proteome</keyword>
<feature type="transmembrane region" description="Helical" evidence="1">
    <location>
        <begin position="206"/>
        <end position="223"/>
    </location>
</feature>
<reference evidence="3 4" key="1">
    <citation type="submission" date="2020-08" db="EMBL/GenBank/DDBJ databases">
        <authorList>
            <person name="Liu C."/>
            <person name="Sun Q."/>
        </authorList>
    </citation>
    <scope>NUCLEOTIDE SEQUENCE [LARGE SCALE GENOMIC DNA]</scope>
    <source>
        <strain evidence="3 4">NSJ-61</strain>
    </source>
</reference>
<dbReference type="GO" id="GO:0080120">
    <property type="term" value="P:CAAX-box protein maturation"/>
    <property type="evidence" value="ECO:0007669"/>
    <property type="project" value="UniProtKB-ARBA"/>
</dbReference>
<dbReference type="GO" id="GO:0008237">
    <property type="term" value="F:metallopeptidase activity"/>
    <property type="evidence" value="ECO:0007669"/>
    <property type="project" value="UniProtKB-KW"/>
</dbReference>
<dbReference type="Pfam" id="PF02517">
    <property type="entry name" value="Rce1-like"/>
    <property type="match status" value="1"/>
</dbReference>
<feature type="transmembrane region" description="Helical" evidence="1">
    <location>
        <begin position="20"/>
        <end position="41"/>
    </location>
</feature>
<keyword evidence="1" id="KW-0812">Transmembrane</keyword>
<feature type="transmembrane region" description="Helical" evidence="1">
    <location>
        <begin position="272"/>
        <end position="293"/>
    </location>
</feature>
<dbReference type="GO" id="GO:0006508">
    <property type="term" value="P:proteolysis"/>
    <property type="evidence" value="ECO:0007669"/>
    <property type="project" value="UniProtKB-KW"/>
</dbReference>
<dbReference type="RefSeq" id="WP_117455247.1">
    <property type="nucleotide sequence ID" value="NZ_CP060636.1"/>
</dbReference>
<feature type="transmembrane region" description="Helical" evidence="1">
    <location>
        <begin position="163"/>
        <end position="179"/>
    </location>
</feature>
<name>A0A7G9GQ88_9FIRM</name>
<feature type="domain" description="CAAX prenyl protease 2/Lysostaphin resistance protein A-like" evidence="2">
    <location>
        <begin position="134"/>
        <end position="219"/>
    </location>
</feature>
<feature type="transmembrane region" description="Helical" evidence="1">
    <location>
        <begin position="229"/>
        <end position="251"/>
    </location>
</feature>
<evidence type="ECO:0000313" key="4">
    <source>
        <dbReference type="Proteomes" id="UP000515856"/>
    </source>
</evidence>
<dbReference type="EMBL" id="CP060636">
    <property type="protein sequence ID" value="QNM12970.1"/>
    <property type="molecule type" value="Genomic_DNA"/>
</dbReference>
<dbReference type="PANTHER" id="PTHR43592">
    <property type="entry name" value="CAAX AMINO TERMINAL PROTEASE"/>
    <property type="match status" value="1"/>
</dbReference>
<protein>
    <submittedName>
        <fullName evidence="3">CPBP family intramembrane metalloprotease</fullName>
    </submittedName>
</protein>
<dbReference type="KEGG" id="ehn:H9Q80_03165"/>
<sequence length="296" mass="34234">MEDQEKFKLDATSVCKMLLLYLLIPSLMVIFVGALLLASGYNEYDSTMMASVLCLSAMSIYIIQHYPKRMDVTLPYQKPVKSFTRQIFTRYIMITIGITYLISLCFNLFTLLVQNQIEFHTIDMSMGNQLLINIFNVVYSILLAPLFEELIFRGLILEKLKPYGTRFAILTVSILFALFHGNLPQTVPLFFFSIVLCKMTLRSESIYPAIITHIIFNTIGTVTSFISNIYIAALIGWVMIIFMGYALIKVIKYLRKHPFKNREKEAWRVRDFFHNWAGIIFLILIILNILTSIELL</sequence>